<dbReference type="EMBL" id="MN739436">
    <property type="protein sequence ID" value="QHT04710.1"/>
    <property type="molecule type" value="Genomic_DNA"/>
</dbReference>
<proteinExistence type="predicted"/>
<protein>
    <submittedName>
        <fullName evidence="1">Uncharacterized protein</fullName>
    </submittedName>
</protein>
<sequence length="95" mass="11224">MANSLKQKRRNRQKPIPKSIKPHYYYVWRQGEMQINPNGFGFITPMYASMRKFYDKDVIWSNASKKEFLDQGNAYYATGRVSKKTLDDLVRLLNA</sequence>
<reference evidence="1" key="1">
    <citation type="journal article" date="2020" name="Nature">
        <title>Giant virus diversity and host interactions through global metagenomics.</title>
        <authorList>
            <person name="Schulz F."/>
            <person name="Roux S."/>
            <person name="Paez-Espino D."/>
            <person name="Jungbluth S."/>
            <person name="Walsh D.A."/>
            <person name="Denef V.J."/>
            <person name="McMahon K.D."/>
            <person name="Konstantinidis K.T."/>
            <person name="Eloe-Fadrosh E.A."/>
            <person name="Kyrpides N.C."/>
            <person name="Woyke T."/>
        </authorList>
    </citation>
    <scope>NUCLEOTIDE SEQUENCE</scope>
    <source>
        <strain evidence="1">GVMAG-M-3300021343-4</strain>
    </source>
</reference>
<accession>A0A6C0CLD0</accession>
<dbReference type="AlphaFoldDB" id="A0A6C0CLD0"/>
<organism evidence="1">
    <name type="scientific">viral metagenome</name>
    <dbReference type="NCBI Taxonomy" id="1070528"/>
    <lineage>
        <taxon>unclassified sequences</taxon>
        <taxon>metagenomes</taxon>
        <taxon>organismal metagenomes</taxon>
    </lineage>
</organism>
<evidence type="ECO:0000313" key="1">
    <source>
        <dbReference type="EMBL" id="QHT04710.1"/>
    </source>
</evidence>
<name>A0A6C0CLD0_9ZZZZ</name>